<dbReference type="RefSeq" id="WP_284377654.1">
    <property type="nucleotide sequence ID" value="NZ_BSNN01000004.1"/>
</dbReference>
<proteinExistence type="inferred from homology"/>
<dbReference type="InterPro" id="IPR012259">
    <property type="entry name" value="DHFR"/>
</dbReference>
<evidence type="ECO:0000256" key="4">
    <source>
        <dbReference type="ARBA" id="ARBA00022563"/>
    </source>
</evidence>
<keyword evidence="4 8" id="KW-0554">One-carbon metabolism</keyword>
<evidence type="ECO:0000256" key="2">
    <source>
        <dbReference type="ARBA" id="ARBA00009539"/>
    </source>
</evidence>
<dbReference type="Proteomes" id="UP001156694">
    <property type="component" value="Unassembled WGS sequence"/>
</dbReference>
<dbReference type="PRINTS" id="PR00070">
    <property type="entry name" value="DHFR"/>
</dbReference>
<reference evidence="12" key="1">
    <citation type="journal article" date="2019" name="Int. J. Syst. Evol. Microbiol.">
        <title>The Global Catalogue of Microorganisms (GCM) 10K type strain sequencing project: providing services to taxonomists for standard genome sequencing and annotation.</title>
        <authorList>
            <consortium name="The Broad Institute Genomics Platform"/>
            <consortium name="The Broad Institute Genome Sequencing Center for Infectious Disease"/>
            <person name="Wu L."/>
            <person name="Ma J."/>
        </authorList>
    </citation>
    <scope>NUCLEOTIDE SEQUENCE [LARGE SCALE GENOMIC DNA]</scope>
    <source>
        <strain evidence="12">NBRC 110140</strain>
    </source>
</reference>
<dbReference type="EC" id="1.5.1.3" evidence="3 8"/>
<evidence type="ECO:0000256" key="1">
    <source>
        <dbReference type="ARBA" id="ARBA00004903"/>
    </source>
</evidence>
<dbReference type="CDD" id="cd00209">
    <property type="entry name" value="DHFR"/>
    <property type="match status" value="1"/>
</dbReference>
<dbReference type="InterPro" id="IPR017925">
    <property type="entry name" value="DHFR_CS"/>
</dbReference>
<dbReference type="Pfam" id="PF00186">
    <property type="entry name" value="DHFR_1"/>
    <property type="match status" value="1"/>
</dbReference>
<feature type="domain" description="DHFR" evidence="10">
    <location>
        <begin position="1"/>
        <end position="162"/>
    </location>
</feature>
<comment type="caution">
    <text evidence="11">The sequence shown here is derived from an EMBL/GenBank/DDBJ whole genome shotgun (WGS) entry which is preliminary data.</text>
</comment>
<evidence type="ECO:0000256" key="5">
    <source>
        <dbReference type="ARBA" id="ARBA00022857"/>
    </source>
</evidence>
<dbReference type="PROSITE" id="PS00075">
    <property type="entry name" value="DHFR_1"/>
    <property type="match status" value="1"/>
</dbReference>
<dbReference type="PIRSF" id="PIRSF000194">
    <property type="entry name" value="DHFR"/>
    <property type="match status" value="1"/>
</dbReference>
<evidence type="ECO:0000259" key="10">
    <source>
        <dbReference type="PROSITE" id="PS51330"/>
    </source>
</evidence>
<dbReference type="InterPro" id="IPR001796">
    <property type="entry name" value="DHFR_dom"/>
</dbReference>
<dbReference type="SUPFAM" id="SSF53597">
    <property type="entry name" value="Dihydrofolate reductase-like"/>
    <property type="match status" value="1"/>
</dbReference>
<keyword evidence="12" id="KW-1185">Reference proteome</keyword>
<evidence type="ECO:0000256" key="8">
    <source>
        <dbReference type="PIRNR" id="PIRNR000194"/>
    </source>
</evidence>
<accession>A0ABQ5VV83</accession>
<name>A0ABQ5VV83_9RHOB</name>
<evidence type="ECO:0000256" key="7">
    <source>
        <dbReference type="ARBA" id="ARBA00025067"/>
    </source>
</evidence>
<dbReference type="PROSITE" id="PS51330">
    <property type="entry name" value="DHFR_2"/>
    <property type="match status" value="1"/>
</dbReference>
<dbReference type="InterPro" id="IPR024072">
    <property type="entry name" value="DHFR-like_dom_sf"/>
</dbReference>
<dbReference type="EMBL" id="BSNN01000004">
    <property type="protein sequence ID" value="GLQ35341.1"/>
    <property type="molecule type" value="Genomic_DNA"/>
</dbReference>
<evidence type="ECO:0000256" key="3">
    <source>
        <dbReference type="ARBA" id="ARBA00012856"/>
    </source>
</evidence>
<comment type="similarity">
    <text evidence="2 8 9">Belongs to the dihydrofolate reductase family.</text>
</comment>
<evidence type="ECO:0000256" key="6">
    <source>
        <dbReference type="ARBA" id="ARBA00023002"/>
    </source>
</evidence>
<comment type="function">
    <text evidence="7 8">Key enzyme in folate metabolism. Catalyzes an essential reaction for de novo glycine and purine synthesis, and for DNA precursor synthesis.</text>
</comment>
<comment type="catalytic activity">
    <reaction evidence="8">
        <text>(6S)-5,6,7,8-tetrahydrofolate + NADP(+) = 7,8-dihydrofolate + NADPH + H(+)</text>
        <dbReference type="Rhea" id="RHEA:15009"/>
        <dbReference type="ChEBI" id="CHEBI:15378"/>
        <dbReference type="ChEBI" id="CHEBI:57451"/>
        <dbReference type="ChEBI" id="CHEBI:57453"/>
        <dbReference type="ChEBI" id="CHEBI:57783"/>
        <dbReference type="ChEBI" id="CHEBI:58349"/>
        <dbReference type="EC" id="1.5.1.3"/>
    </reaction>
</comment>
<dbReference type="Gene3D" id="3.40.430.10">
    <property type="entry name" value="Dihydrofolate Reductase, subunit A"/>
    <property type="match status" value="1"/>
</dbReference>
<dbReference type="PANTHER" id="PTHR48069:SF3">
    <property type="entry name" value="DIHYDROFOLATE REDUCTASE"/>
    <property type="match status" value="1"/>
</dbReference>
<evidence type="ECO:0000256" key="9">
    <source>
        <dbReference type="RuleBase" id="RU004474"/>
    </source>
</evidence>
<evidence type="ECO:0000313" key="11">
    <source>
        <dbReference type="EMBL" id="GLQ35341.1"/>
    </source>
</evidence>
<gene>
    <name evidence="11" type="primary">folA</name>
    <name evidence="11" type="ORF">GCM10007939_16240</name>
</gene>
<evidence type="ECO:0000313" key="12">
    <source>
        <dbReference type="Proteomes" id="UP001156694"/>
    </source>
</evidence>
<keyword evidence="6 8" id="KW-0560">Oxidoreductase</keyword>
<organism evidence="11 12">
    <name type="scientific">Amylibacter marinus</name>
    <dbReference type="NCBI Taxonomy" id="1475483"/>
    <lineage>
        <taxon>Bacteria</taxon>
        <taxon>Pseudomonadati</taxon>
        <taxon>Pseudomonadota</taxon>
        <taxon>Alphaproteobacteria</taxon>
        <taxon>Rhodobacterales</taxon>
        <taxon>Paracoccaceae</taxon>
        <taxon>Amylibacter</taxon>
    </lineage>
</organism>
<comment type="pathway">
    <text evidence="1 8">Cofactor biosynthesis; tetrahydrofolate biosynthesis; 5,6,7,8-tetrahydrofolate from 7,8-dihydrofolate: step 1/1.</text>
</comment>
<protein>
    <recommendedName>
        <fullName evidence="3 8">Dihydrofolate reductase</fullName>
        <ecNumber evidence="3 8">1.5.1.3</ecNumber>
    </recommendedName>
</protein>
<sequence length="162" mass="18036">MLTLIVARAKNGAIGLDNTIPWHVPEDLAFFKTETLGGAIIMGRNTWDSLPFKPLKNRLNIVVSSNHNIAENVCSTPTDAIDMAYSHGIRRVYGIGGQGIYSAMLPLAQRLLITEVDTTIEGADTFFPEFDQRNWNRIGSSLLDNSDPACRIDEYMRNHTLD</sequence>
<keyword evidence="5 8" id="KW-0521">NADP</keyword>
<dbReference type="PANTHER" id="PTHR48069">
    <property type="entry name" value="DIHYDROFOLATE REDUCTASE"/>
    <property type="match status" value="1"/>
</dbReference>